<sequence>MCFTQQWATSSTTIASARQLKYKLNMICVRIKSIALLRLSSLGELRNDEDGVMNDVDPSTSPLSKLKLAARIESLTSVSAVGKAVTLIRRLKILRERERSVPEPLPNLACLRSSLDLGRNLSGVKDNRCSCPIWPVVGDDGMEFDGCEKAVTAR</sequence>
<dbReference type="Proteomes" id="UP000266723">
    <property type="component" value="Unassembled WGS sequence"/>
</dbReference>
<keyword evidence="2" id="KW-1185">Reference proteome</keyword>
<proteinExistence type="predicted"/>
<evidence type="ECO:0000313" key="1">
    <source>
        <dbReference type="EMBL" id="KAF3517921.1"/>
    </source>
</evidence>
<dbReference type="EMBL" id="QGKV02001556">
    <property type="protein sequence ID" value="KAF3517921.1"/>
    <property type="molecule type" value="Genomic_DNA"/>
</dbReference>
<gene>
    <name evidence="1" type="ORF">DY000_02062256</name>
</gene>
<comment type="caution">
    <text evidence="1">The sequence shown here is derived from an EMBL/GenBank/DDBJ whole genome shotgun (WGS) entry which is preliminary data.</text>
</comment>
<organism evidence="1 2">
    <name type="scientific">Brassica cretica</name>
    <name type="common">Mustard</name>
    <dbReference type="NCBI Taxonomy" id="69181"/>
    <lineage>
        <taxon>Eukaryota</taxon>
        <taxon>Viridiplantae</taxon>
        <taxon>Streptophyta</taxon>
        <taxon>Embryophyta</taxon>
        <taxon>Tracheophyta</taxon>
        <taxon>Spermatophyta</taxon>
        <taxon>Magnoliopsida</taxon>
        <taxon>eudicotyledons</taxon>
        <taxon>Gunneridae</taxon>
        <taxon>Pentapetalae</taxon>
        <taxon>rosids</taxon>
        <taxon>malvids</taxon>
        <taxon>Brassicales</taxon>
        <taxon>Brassicaceae</taxon>
        <taxon>Brassiceae</taxon>
        <taxon>Brassica</taxon>
    </lineage>
</organism>
<name>A0ABQ7AUS1_BRACR</name>
<protein>
    <submittedName>
        <fullName evidence="1">Uncharacterized protein</fullName>
    </submittedName>
</protein>
<accession>A0ABQ7AUS1</accession>
<evidence type="ECO:0000313" key="2">
    <source>
        <dbReference type="Proteomes" id="UP000266723"/>
    </source>
</evidence>
<reference evidence="1 2" key="1">
    <citation type="journal article" date="2020" name="BMC Genomics">
        <title>Intraspecific diversification of the crop wild relative Brassica cretica Lam. using demographic model selection.</title>
        <authorList>
            <person name="Kioukis A."/>
            <person name="Michalopoulou V.A."/>
            <person name="Briers L."/>
            <person name="Pirintsos S."/>
            <person name="Studholme D.J."/>
            <person name="Pavlidis P."/>
            <person name="Sarris P.F."/>
        </authorList>
    </citation>
    <scope>NUCLEOTIDE SEQUENCE [LARGE SCALE GENOMIC DNA]</scope>
    <source>
        <strain evidence="2">cv. PFS-1207/04</strain>
    </source>
</reference>